<dbReference type="KEGG" id="cvn:111135809"/>
<dbReference type="Proteomes" id="UP000694844">
    <property type="component" value="Chromosome 5"/>
</dbReference>
<dbReference type="InterPro" id="IPR006612">
    <property type="entry name" value="THAP_Znf"/>
</dbReference>
<keyword evidence="1" id="KW-0479">Metal-binding</keyword>
<dbReference type="GO" id="GO:0003677">
    <property type="term" value="F:DNA binding"/>
    <property type="evidence" value="ECO:0007669"/>
    <property type="project" value="UniProtKB-UniRule"/>
</dbReference>
<dbReference type="RefSeq" id="XP_022341899.1">
    <property type="nucleotide sequence ID" value="XM_022486191.1"/>
</dbReference>
<proteinExistence type="predicted"/>
<evidence type="ECO:0000259" key="7">
    <source>
        <dbReference type="PROSITE" id="PS50950"/>
    </source>
</evidence>
<dbReference type="Pfam" id="PF05485">
    <property type="entry name" value="THAP"/>
    <property type="match status" value="1"/>
</dbReference>
<dbReference type="GeneID" id="111135809"/>
<dbReference type="PROSITE" id="PS50950">
    <property type="entry name" value="ZF_THAP"/>
    <property type="match status" value="1"/>
</dbReference>
<evidence type="ECO:0000256" key="2">
    <source>
        <dbReference type="ARBA" id="ARBA00022771"/>
    </source>
</evidence>
<keyword evidence="8" id="KW-1185">Reference proteome</keyword>
<protein>
    <submittedName>
        <fullName evidence="9">Uncharacterized protein LOC111135809</fullName>
    </submittedName>
</protein>
<keyword evidence="6" id="KW-0175">Coiled coil</keyword>
<evidence type="ECO:0000256" key="3">
    <source>
        <dbReference type="ARBA" id="ARBA00022833"/>
    </source>
</evidence>
<dbReference type="OrthoDB" id="6138163at2759"/>
<keyword evidence="4 5" id="KW-0238">DNA-binding</keyword>
<name>A0A8B8EPP0_CRAVI</name>
<sequence>MVLRCAWGTCNVDERYPERLRNGVRLILFPKPKTNLEKCLRWIKACGCPHDQLNVQRINKHKAVCSKHFVGSNGPTPQFPDPIPADGSVLRPARPHHIRTVSDNTCSTVTKKRKLSSIDAESGLENKIVETNCDPCSCTIAVQTDDPWVSGMDVLAVATELHMLREKEKQYKDIICQLEEEVKKLKENLASEEQKPRFSVDDVLRMEEKLKDLFKYYTGIEYIRFLGLFSFLAPDGSSVNYEKGRKDIHKLSLQDGLFLTLCRLRHNFGLKDISVRFGLSLQSSGVVFNTWISLMYLKLGQLCIWPHRNVIISNMPKDFKQDYPTTLVIIDGTEFKTQAPCALGFNKVSCIVIINQVLR</sequence>
<gene>
    <name evidence="9" type="primary">LOC111135809</name>
</gene>
<organism evidence="8 9">
    <name type="scientific">Crassostrea virginica</name>
    <name type="common">Eastern oyster</name>
    <dbReference type="NCBI Taxonomy" id="6565"/>
    <lineage>
        <taxon>Eukaryota</taxon>
        <taxon>Metazoa</taxon>
        <taxon>Spiralia</taxon>
        <taxon>Lophotrochozoa</taxon>
        <taxon>Mollusca</taxon>
        <taxon>Bivalvia</taxon>
        <taxon>Autobranchia</taxon>
        <taxon>Pteriomorphia</taxon>
        <taxon>Ostreida</taxon>
        <taxon>Ostreoidea</taxon>
        <taxon>Ostreidae</taxon>
        <taxon>Crassostrea</taxon>
    </lineage>
</organism>
<dbReference type="GO" id="GO:0008270">
    <property type="term" value="F:zinc ion binding"/>
    <property type="evidence" value="ECO:0007669"/>
    <property type="project" value="UniProtKB-KW"/>
</dbReference>
<feature type="domain" description="THAP-type" evidence="7">
    <location>
        <begin position="1"/>
        <end position="87"/>
    </location>
</feature>
<evidence type="ECO:0000313" key="9">
    <source>
        <dbReference type="RefSeq" id="XP_022341899.1"/>
    </source>
</evidence>
<dbReference type="SUPFAM" id="SSF57716">
    <property type="entry name" value="Glucocorticoid receptor-like (DNA-binding domain)"/>
    <property type="match status" value="1"/>
</dbReference>
<keyword evidence="3" id="KW-0862">Zinc</keyword>
<dbReference type="PANTHER" id="PTHR23080">
    <property type="entry name" value="THAP DOMAIN PROTEIN"/>
    <property type="match status" value="1"/>
</dbReference>
<dbReference type="AlphaFoldDB" id="A0A8B8EPP0"/>
<keyword evidence="2 5" id="KW-0863">Zinc-finger</keyword>
<evidence type="ECO:0000313" key="8">
    <source>
        <dbReference type="Proteomes" id="UP000694844"/>
    </source>
</evidence>
<evidence type="ECO:0000256" key="4">
    <source>
        <dbReference type="ARBA" id="ARBA00023125"/>
    </source>
</evidence>
<reference evidence="9" key="1">
    <citation type="submission" date="2025-08" db="UniProtKB">
        <authorList>
            <consortium name="RefSeq"/>
        </authorList>
    </citation>
    <scope>IDENTIFICATION</scope>
    <source>
        <tissue evidence="9">Whole sample</tissue>
    </source>
</reference>
<dbReference type="Pfam" id="PF13613">
    <property type="entry name" value="HTH_Tnp_4"/>
    <property type="match status" value="1"/>
</dbReference>
<accession>A0A8B8EPP0</accession>
<dbReference type="InterPro" id="IPR027805">
    <property type="entry name" value="Transposase_HTH_dom"/>
</dbReference>
<evidence type="ECO:0000256" key="1">
    <source>
        <dbReference type="ARBA" id="ARBA00022723"/>
    </source>
</evidence>
<evidence type="ECO:0000256" key="6">
    <source>
        <dbReference type="SAM" id="Coils"/>
    </source>
</evidence>
<evidence type="ECO:0000256" key="5">
    <source>
        <dbReference type="PROSITE-ProRule" id="PRU00309"/>
    </source>
</evidence>
<feature type="coiled-coil region" evidence="6">
    <location>
        <begin position="164"/>
        <end position="195"/>
    </location>
</feature>